<dbReference type="InterPro" id="IPR000015">
    <property type="entry name" value="Fimb_usher"/>
</dbReference>
<dbReference type="OrthoDB" id="6187408at2"/>
<dbReference type="EMBL" id="FWPT01000002">
    <property type="protein sequence ID" value="SMA39296.1"/>
    <property type="molecule type" value="Genomic_DNA"/>
</dbReference>
<protein>
    <submittedName>
        <fullName evidence="3">Fimbrial Usher protein</fullName>
    </submittedName>
</protein>
<keyword evidence="1" id="KW-0732">Signal</keyword>
<reference evidence="3 4" key="1">
    <citation type="submission" date="2017-03" db="EMBL/GenBank/DDBJ databases">
        <authorList>
            <person name="Afonso C.L."/>
            <person name="Miller P.J."/>
            <person name="Scott M.A."/>
            <person name="Spackman E."/>
            <person name="Goraichik I."/>
            <person name="Dimitrov K.M."/>
            <person name="Suarez D.L."/>
            <person name="Swayne D.E."/>
        </authorList>
    </citation>
    <scope>NUCLEOTIDE SEQUENCE [LARGE SCALE GENOMIC DNA]</scope>
    <source>
        <strain evidence="3">SB41UT1</strain>
    </source>
</reference>
<dbReference type="AlphaFoldDB" id="A0A1X7AIP0"/>
<dbReference type="Proteomes" id="UP000196573">
    <property type="component" value="Unassembled WGS sequence"/>
</dbReference>
<dbReference type="Pfam" id="PF16967">
    <property type="entry name" value="TcfC"/>
    <property type="match status" value="1"/>
</dbReference>
<feature type="domain" description="Pilus assembly protein E-set like" evidence="2">
    <location>
        <begin position="270"/>
        <end position="334"/>
    </location>
</feature>
<keyword evidence="4" id="KW-1185">Reference proteome</keyword>
<accession>A0A1X7AIP0</accession>
<feature type="chain" id="PRO_5012440020" evidence="1">
    <location>
        <begin position="23"/>
        <end position="835"/>
    </location>
</feature>
<evidence type="ECO:0000259" key="2">
    <source>
        <dbReference type="Pfam" id="PF16967"/>
    </source>
</evidence>
<evidence type="ECO:0000256" key="1">
    <source>
        <dbReference type="SAM" id="SignalP"/>
    </source>
</evidence>
<dbReference type="InterPro" id="IPR032636">
    <property type="entry name" value="Pilus_assem_E-set-like_dom"/>
</dbReference>
<dbReference type="GO" id="GO:0009279">
    <property type="term" value="C:cell outer membrane"/>
    <property type="evidence" value="ECO:0007669"/>
    <property type="project" value="TreeGrafter"/>
</dbReference>
<evidence type="ECO:0000313" key="4">
    <source>
        <dbReference type="Proteomes" id="UP000196573"/>
    </source>
</evidence>
<dbReference type="PANTHER" id="PTHR30451">
    <property type="entry name" value="OUTER MEMBRANE USHER PROTEIN"/>
    <property type="match status" value="1"/>
</dbReference>
<dbReference type="PANTHER" id="PTHR30451:SF8">
    <property type="entry name" value="FIMBRIAL USHER PROTEIN"/>
    <property type="match status" value="1"/>
</dbReference>
<gene>
    <name evidence="3" type="ORF">EHSB41UT_01006</name>
</gene>
<organism evidence="3 4">
    <name type="scientific">Parendozoicomonas haliclonae</name>
    <dbReference type="NCBI Taxonomy" id="1960125"/>
    <lineage>
        <taxon>Bacteria</taxon>
        <taxon>Pseudomonadati</taxon>
        <taxon>Pseudomonadota</taxon>
        <taxon>Gammaproteobacteria</taxon>
        <taxon>Oceanospirillales</taxon>
        <taxon>Endozoicomonadaceae</taxon>
        <taxon>Parendozoicomonas</taxon>
    </lineage>
</organism>
<evidence type="ECO:0000313" key="3">
    <source>
        <dbReference type="EMBL" id="SMA39296.1"/>
    </source>
</evidence>
<sequence>MTNKLRLSALIIMILALCPALGAEPVFIAKAEVPAGFEALSRPQRSLIDIYYGNRYIASQIATFTAQTIELSDPESVVQRIPDITRPVLVAELLTGELPSNADEICLPRQIQGCGRLNPAVAGVIFDEGRFRLDLFINRDYLRARPADIRKYLPPSQSGWAFMQNFSANATGNDASEGGNSNNDYTLTGQSLLSWRENSLLAGWDYTRERNLTIDTLYAQREFKGIAWQGGMVNGGGFGLNFTSGQTVLGARVATSDNTRLDSDYSGGIPLDVFLPTRGRVELRRDERLLFSAFYEAGNQQLNTSSLPDGAYDLNIRVVDERGNTVSEETRFFAKQGNMPAPGEWEWFVEAGDVLNRTADNTLPRTTGQYLARAGMGYRLADDWSGTLAVAADNNESLTEMGLFHIGNGWDISPSVMLSADGDHGFGVNGRTRLYDLSLSGSYRRLWSEDDINDIATLPGDENRLIGDGFEQFSGSASVPFVLGSLNYRYSYNQRGDNTASKTHSLNWRAQLWRTSDYDLDFDLGLSKSGDNEVILATLSLQYSDDRWDFGVSPSMQWDKSSDNRTRTERTQLSAGWNDGDLLDGEMRFNGGLALEGDQKTLNGNLNYSDHRGSGSLAVSHLRAGNTHSTSYSLNAGTSFITDGDIVSVGGEERAQSAVVINITGRDGDRFHVNVNGQRRGYAVVGQPSIIPLSPYDEYLVSVLPAGTAIYQFEEKVERVTLYPGNVVRMDMEAIPMQLAFGRIVFDGSLGEQDEFNARLMGGLLPVQISDIGMFQIEVRADTPELRLEMDNGWACRIELPQDTQKDILRLGTIKLSEADCQPALDGKLVLTKAE</sequence>
<dbReference type="RefSeq" id="WP_087107517.1">
    <property type="nucleotide sequence ID" value="NZ_CBCSCN010000001.1"/>
</dbReference>
<name>A0A1X7AIP0_9GAMM</name>
<dbReference type="GO" id="GO:0015473">
    <property type="term" value="F:fimbrial usher porin activity"/>
    <property type="evidence" value="ECO:0007669"/>
    <property type="project" value="InterPro"/>
</dbReference>
<proteinExistence type="predicted"/>
<dbReference type="GO" id="GO:0009297">
    <property type="term" value="P:pilus assembly"/>
    <property type="evidence" value="ECO:0007669"/>
    <property type="project" value="InterPro"/>
</dbReference>
<feature type="signal peptide" evidence="1">
    <location>
        <begin position="1"/>
        <end position="22"/>
    </location>
</feature>